<evidence type="ECO:0000256" key="11">
    <source>
        <dbReference type="RuleBase" id="RU004253"/>
    </source>
</evidence>
<comment type="function">
    <text evidence="9">Condenses 4-methyl-5-(beta-hydroxyethyl)thiazole monophosphate (THZ-P) and 2-methyl-4-amino-5-hydroxymethyl pyrimidine pyrophosphate (HMP-PP) to form thiamine monophosphate (TMP).</text>
</comment>
<dbReference type="PANTHER" id="PTHR20857:SF15">
    <property type="entry name" value="THIAMINE-PHOSPHATE SYNTHASE"/>
    <property type="match status" value="1"/>
</dbReference>
<evidence type="ECO:0000256" key="2">
    <source>
        <dbReference type="ARBA" id="ARBA00022679"/>
    </source>
</evidence>
<dbReference type="GO" id="GO:0000287">
    <property type="term" value="F:magnesium ion binding"/>
    <property type="evidence" value="ECO:0007669"/>
    <property type="project" value="UniProtKB-UniRule"/>
</dbReference>
<evidence type="ECO:0000256" key="7">
    <source>
        <dbReference type="ARBA" id="ARBA00047851"/>
    </source>
</evidence>
<sequence length="227" mass="24492">MQHIINSALRRRCSLFSKPAIYFIMGTANVKGKEPLVLLEQALLGGISLFQLREKGPLALKGDTLRRFALECQKLCNTHRVPFIVNDDVELACMIGADGVHVGQEDLDCASVRSRIGEGKIIGVSVHSMEEAKIAVKEGADYLGVGPVYETQSKHDAKAPAGVNRIMEISQLFSEIPVVGIGGITPDNARAVWKAGVAGVAVISALAEAKDIAMQINKFKASSERRR</sequence>
<comment type="similarity">
    <text evidence="9 10">Belongs to the thiamine-phosphate synthase family.</text>
</comment>
<keyword evidence="14" id="KW-1185">Reference proteome</keyword>
<evidence type="ECO:0000313" key="14">
    <source>
        <dbReference type="Proteomes" id="UP001152172"/>
    </source>
</evidence>
<dbReference type="GO" id="GO:0009229">
    <property type="term" value="P:thiamine diphosphate biosynthetic process"/>
    <property type="evidence" value="ECO:0007669"/>
    <property type="project" value="UniProtKB-UniRule"/>
</dbReference>
<dbReference type="InterPro" id="IPR022998">
    <property type="entry name" value="ThiamineP_synth_TenI"/>
</dbReference>
<dbReference type="EC" id="2.5.1.3" evidence="9"/>
<comment type="catalytic activity">
    <reaction evidence="8 9 10">
        <text>2-[(2R,5Z)-2-carboxy-4-methylthiazol-5(2H)-ylidene]ethyl phosphate + 4-amino-2-methyl-5-(diphosphooxymethyl)pyrimidine + 2 H(+) = thiamine phosphate + CO2 + diphosphate</text>
        <dbReference type="Rhea" id="RHEA:47844"/>
        <dbReference type="ChEBI" id="CHEBI:15378"/>
        <dbReference type="ChEBI" id="CHEBI:16526"/>
        <dbReference type="ChEBI" id="CHEBI:33019"/>
        <dbReference type="ChEBI" id="CHEBI:37575"/>
        <dbReference type="ChEBI" id="CHEBI:57841"/>
        <dbReference type="ChEBI" id="CHEBI:62899"/>
        <dbReference type="EC" id="2.5.1.3"/>
    </reaction>
</comment>
<dbReference type="InterPro" id="IPR036206">
    <property type="entry name" value="ThiamineP_synth_sf"/>
</dbReference>
<organism evidence="13 14">
    <name type="scientific">Psychrobacillus psychrodurans</name>
    <dbReference type="NCBI Taxonomy" id="126157"/>
    <lineage>
        <taxon>Bacteria</taxon>
        <taxon>Bacillati</taxon>
        <taxon>Bacillota</taxon>
        <taxon>Bacilli</taxon>
        <taxon>Bacillales</taxon>
        <taxon>Bacillaceae</taxon>
        <taxon>Psychrobacillus</taxon>
    </lineage>
</organism>
<evidence type="ECO:0000256" key="6">
    <source>
        <dbReference type="ARBA" id="ARBA00047334"/>
    </source>
</evidence>
<evidence type="ECO:0000256" key="5">
    <source>
        <dbReference type="ARBA" id="ARBA00022977"/>
    </source>
</evidence>
<keyword evidence="5 9" id="KW-0784">Thiamine biosynthesis</keyword>
<dbReference type="Pfam" id="PF02581">
    <property type="entry name" value="TMP-TENI"/>
    <property type="match status" value="1"/>
</dbReference>
<evidence type="ECO:0000313" key="13">
    <source>
        <dbReference type="EMBL" id="MCZ8533701.1"/>
    </source>
</evidence>
<feature type="binding site" evidence="9">
    <location>
        <position position="183"/>
    </location>
    <ligand>
        <name>2-[(2R,5Z)-2-carboxy-4-methylthiazol-5(2H)-ylidene]ethyl phosphate</name>
        <dbReference type="ChEBI" id="CHEBI:62899"/>
    </ligand>
</feature>
<dbReference type="Proteomes" id="UP001152172">
    <property type="component" value="Unassembled WGS sequence"/>
</dbReference>
<dbReference type="CDD" id="cd00564">
    <property type="entry name" value="TMP_TenI"/>
    <property type="match status" value="1"/>
</dbReference>
<gene>
    <name evidence="9 13" type="primary">thiE</name>
    <name evidence="13" type="ORF">M9R61_10280</name>
</gene>
<feature type="binding site" evidence="9">
    <location>
        <begin position="203"/>
        <end position="204"/>
    </location>
    <ligand>
        <name>2-[(2R,5Z)-2-carboxy-4-methylthiazol-5(2H)-ylidene]ethyl phosphate</name>
        <dbReference type="ChEBI" id="CHEBI:62899"/>
    </ligand>
</feature>
<dbReference type="SUPFAM" id="SSF51391">
    <property type="entry name" value="Thiamin phosphate synthase"/>
    <property type="match status" value="1"/>
</dbReference>
<evidence type="ECO:0000256" key="3">
    <source>
        <dbReference type="ARBA" id="ARBA00022723"/>
    </source>
</evidence>
<feature type="binding site" evidence="9">
    <location>
        <position position="125"/>
    </location>
    <ligand>
        <name>4-amino-2-methyl-5-(diphosphooxymethyl)pyrimidine</name>
        <dbReference type="ChEBI" id="CHEBI:57841"/>
    </ligand>
</feature>
<comment type="catalytic activity">
    <reaction evidence="6 9 10">
        <text>4-methyl-5-(2-phosphooxyethyl)-thiazole + 4-amino-2-methyl-5-(diphosphooxymethyl)pyrimidine + H(+) = thiamine phosphate + diphosphate</text>
        <dbReference type="Rhea" id="RHEA:22328"/>
        <dbReference type="ChEBI" id="CHEBI:15378"/>
        <dbReference type="ChEBI" id="CHEBI:33019"/>
        <dbReference type="ChEBI" id="CHEBI:37575"/>
        <dbReference type="ChEBI" id="CHEBI:57841"/>
        <dbReference type="ChEBI" id="CHEBI:58296"/>
        <dbReference type="EC" id="2.5.1.3"/>
    </reaction>
</comment>
<dbReference type="InterPro" id="IPR013785">
    <property type="entry name" value="Aldolase_TIM"/>
</dbReference>
<evidence type="ECO:0000256" key="10">
    <source>
        <dbReference type="RuleBase" id="RU003826"/>
    </source>
</evidence>
<dbReference type="GO" id="GO:0009228">
    <property type="term" value="P:thiamine biosynthetic process"/>
    <property type="evidence" value="ECO:0007669"/>
    <property type="project" value="UniProtKB-KW"/>
</dbReference>
<proteinExistence type="inferred from homology"/>
<dbReference type="InterPro" id="IPR034291">
    <property type="entry name" value="TMP_synthase"/>
</dbReference>
<comment type="pathway">
    <text evidence="1 9 11">Cofactor biosynthesis; thiamine diphosphate biosynthesis; thiamine phosphate from 4-amino-2-methyl-5-diphosphomethylpyrimidine and 4-methyl-5-(2-phosphoethyl)-thiazole: step 1/1.</text>
</comment>
<feature type="binding site" evidence="9">
    <location>
        <begin position="151"/>
        <end position="153"/>
    </location>
    <ligand>
        <name>2-[(2R,5Z)-2-carboxy-4-methylthiazol-5(2H)-ylidene]ethyl phosphate</name>
        <dbReference type="ChEBI" id="CHEBI:62899"/>
    </ligand>
</feature>
<name>A0A9X3RA47_9BACI</name>
<dbReference type="PANTHER" id="PTHR20857">
    <property type="entry name" value="THIAMINE-PHOSPHATE PYROPHOSPHORYLASE"/>
    <property type="match status" value="1"/>
</dbReference>
<dbReference type="Gene3D" id="3.20.20.70">
    <property type="entry name" value="Aldolase class I"/>
    <property type="match status" value="1"/>
</dbReference>
<comment type="caution">
    <text evidence="13">The sequence shown here is derived from an EMBL/GenBank/DDBJ whole genome shotgun (WGS) entry which is preliminary data.</text>
</comment>
<dbReference type="RefSeq" id="WP_269922052.1">
    <property type="nucleotide sequence ID" value="NZ_JAMKBI010000006.1"/>
</dbReference>
<comment type="cofactor">
    <cofactor evidence="9">
        <name>Mg(2+)</name>
        <dbReference type="ChEBI" id="CHEBI:18420"/>
    </cofactor>
    <text evidence="9">Binds 1 Mg(2+) ion per subunit.</text>
</comment>
<feature type="binding site" evidence="9">
    <location>
        <position position="106"/>
    </location>
    <ligand>
        <name>Mg(2+)</name>
        <dbReference type="ChEBI" id="CHEBI:18420"/>
    </ligand>
</feature>
<accession>A0A9X3RA47</accession>
<feature type="binding site" evidence="9">
    <location>
        <begin position="51"/>
        <end position="55"/>
    </location>
    <ligand>
        <name>4-amino-2-methyl-5-(diphosphooxymethyl)pyrimidine</name>
        <dbReference type="ChEBI" id="CHEBI:57841"/>
    </ligand>
</feature>
<feature type="binding site" evidence="9">
    <location>
        <position position="154"/>
    </location>
    <ligand>
        <name>4-amino-2-methyl-5-(diphosphooxymethyl)pyrimidine</name>
        <dbReference type="ChEBI" id="CHEBI:57841"/>
    </ligand>
</feature>
<dbReference type="HAMAP" id="MF_00097">
    <property type="entry name" value="TMP_synthase"/>
    <property type="match status" value="1"/>
</dbReference>
<evidence type="ECO:0000256" key="9">
    <source>
        <dbReference type="HAMAP-Rule" id="MF_00097"/>
    </source>
</evidence>
<keyword evidence="4 9" id="KW-0460">Magnesium</keyword>
<dbReference type="EMBL" id="JAMKBI010000006">
    <property type="protein sequence ID" value="MCZ8533701.1"/>
    <property type="molecule type" value="Genomic_DNA"/>
</dbReference>
<evidence type="ECO:0000256" key="4">
    <source>
        <dbReference type="ARBA" id="ARBA00022842"/>
    </source>
</evidence>
<evidence type="ECO:0000259" key="12">
    <source>
        <dbReference type="Pfam" id="PF02581"/>
    </source>
</evidence>
<feature type="binding site" evidence="9">
    <location>
        <position position="87"/>
    </location>
    <ligand>
        <name>Mg(2+)</name>
        <dbReference type="ChEBI" id="CHEBI:18420"/>
    </ligand>
</feature>
<feature type="binding site" evidence="9">
    <location>
        <position position="86"/>
    </location>
    <ligand>
        <name>4-amino-2-methyl-5-(diphosphooxymethyl)pyrimidine</name>
        <dbReference type="ChEBI" id="CHEBI:57841"/>
    </ligand>
</feature>
<dbReference type="NCBIfam" id="TIGR00693">
    <property type="entry name" value="thiE"/>
    <property type="match status" value="1"/>
</dbReference>
<evidence type="ECO:0000256" key="1">
    <source>
        <dbReference type="ARBA" id="ARBA00005165"/>
    </source>
</evidence>
<keyword evidence="2 9" id="KW-0808">Transferase</keyword>
<evidence type="ECO:0000256" key="8">
    <source>
        <dbReference type="ARBA" id="ARBA00047883"/>
    </source>
</evidence>
<dbReference type="AlphaFoldDB" id="A0A9X3RA47"/>
<dbReference type="FunFam" id="3.20.20.70:FF:000096">
    <property type="entry name" value="Thiamine-phosphate synthase"/>
    <property type="match status" value="1"/>
</dbReference>
<dbReference type="GO" id="GO:0005737">
    <property type="term" value="C:cytoplasm"/>
    <property type="evidence" value="ECO:0007669"/>
    <property type="project" value="TreeGrafter"/>
</dbReference>
<dbReference type="GO" id="GO:0004789">
    <property type="term" value="F:thiamine-phosphate diphosphorylase activity"/>
    <property type="evidence" value="ECO:0007669"/>
    <property type="project" value="UniProtKB-UniRule"/>
</dbReference>
<protein>
    <recommendedName>
        <fullName evidence="9">Thiamine-phosphate synthase</fullName>
        <shortName evidence="9">TP synthase</shortName>
        <shortName evidence="9">TPS</shortName>
        <ecNumber evidence="9">2.5.1.3</ecNumber>
    </recommendedName>
    <alternativeName>
        <fullName evidence="9">Thiamine-phosphate pyrophosphorylase</fullName>
        <shortName evidence="9">TMP pyrophosphorylase</shortName>
        <shortName evidence="9">TMP-PPase</shortName>
    </alternativeName>
</protein>
<feature type="domain" description="Thiamine phosphate synthase/TenI" evidence="12">
    <location>
        <begin position="21"/>
        <end position="206"/>
    </location>
</feature>
<reference evidence="13" key="1">
    <citation type="submission" date="2022-05" db="EMBL/GenBank/DDBJ databases">
        <authorList>
            <person name="Colautti A."/>
            <person name="Iacumin L."/>
        </authorList>
    </citation>
    <scope>NUCLEOTIDE SEQUENCE</scope>
    <source>
        <strain evidence="13">DSM 30747</strain>
    </source>
</reference>
<comment type="catalytic activity">
    <reaction evidence="7 9 10">
        <text>2-(2-carboxy-4-methylthiazol-5-yl)ethyl phosphate + 4-amino-2-methyl-5-(diphosphooxymethyl)pyrimidine + 2 H(+) = thiamine phosphate + CO2 + diphosphate</text>
        <dbReference type="Rhea" id="RHEA:47848"/>
        <dbReference type="ChEBI" id="CHEBI:15378"/>
        <dbReference type="ChEBI" id="CHEBI:16526"/>
        <dbReference type="ChEBI" id="CHEBI:33019"/>
        <dbReference type="ChEBI" id="CHEBI:37575"/>
        <dbReference type="ChEBI" id="CHEBI:57841"/>
        <dbReference type="ChEBI" id="CHEBI:62890"/>
        <dbReference type="EC" id="2.5.1.3"/>
    </reaction>
</comment>
<keyword evidence="3 9" id="KW-0479">Metal-binding</keyword>